<keyword evidence="2" id="KW-0479">Metal-binding</keyword>
<dbReference type="SMART" id="SM00704">
    <property type="entry name" value="ZnF_CDGSH"/>
    <property type="match status" value="1"/>
</dbReference>
<evidence type="ECO:0000313" key="7">
    <source>
        <dbReference type="Proteomes" id="UP001501302"/>
    </source>
</evidence>
<proteinExistence type="predicted"/>
<dbReference type="InterPro" id="IPR042216">
    <property type="entry name" value="MitoNEET_CISD"/>
</dbReference>
<dbReference type="Proteomes" id="UP001501302">
    <property type="component" value="Unassembled WGS sequence"/>
</dbReference>
<keyword evidence="1" id="KW-0001">2Fe-2S</keyword>
<dbReference type="InterPro" id="IPR010693">
    <property type="entry name" value="Divergent_4Fe-4S_mono-cluster"/>
</dbReference>
<organism evidence="6 7">
    <name type="scientific">Algibacter agarivorans</name>
    <dbReference type="NCBI Taxonomy" id="1109741"/>
    <lineage>
        <taxon>Bacteria</taxon>
        <taxon>Pseudomonadati</taxon>
        <taxon>Bacteroidota</taxon>
        <taxon>Flavobacteriia</taxon>
        <taxon>Flavobacteriales</taxon>
        <taxon>Flavobacteriaceae</taxon>
        <taxon>Algibacter</taxon>
    </lineage>
</organism>
<accession>A0ABP9GB92</accession>
<dbReference type="Gene3D" id="3.40.5.90">
    <property type="entry name" value="CDGSH iron-sulfur domain, mitoNEET-type"/>
    <property type="match status" value="1"/>
</dbReference>
<feature type="domain" description="Iron-binding zinc finger CDGSH type" evidence="5">
    <location>
        <begin position="104"/>
        <end position="138"/>
    </location>
</feature>
<dbReference type="Pfam" id="PF06902">
    <property type="entry name" value="Fer4_19"/>
    <property type="match status" value="1"/>
</dbReference>
<dbReference type="EMBL" id="BAABJJ010000001">
    <property type="protein sequence ID" value="GAA4932104.1"/>
    <property type="molecule type" value="Genomic_DNA"/>
</dbReference>
<dbReference type="InterPro" id="IPR018967">
    <property type="entry name" value="FeS-contain_CDGSH-typ"/>
</dbReference>
<evidence type="ECO:0000259" key="5">
    <source>
        <dbReference type="SMART" id="SM00704"/>
    </source>
</evidence>
<dbReference type="RefSeq" id="WP_345189419.1">
    <property type="nucleotide sequence ID" value="NZ_BAABJJ010000001.1"/>
</dbReference>
<gene>
    <name evidence="6" type="ORF">GCM10023314_00420</name>
</gene>
<keyword evidence="4" id="KW-0411">Iron-sulfur</keyword>
<name>A0ABP9GB92_9FLAO</name>
<keyword evidence="7" id="KW-1185">Reference proteome</keyword>
<evidence type="ECO:0000313" key="6">
    <source>
        <dbReference type="EMBL" id="GAA4932104.1"/>
    </source>
</evidence>
<keyword evidence="3" id="KW-0408">Iron</keyword>
<evidence type="ECO:0000256" key="2">
    <source>
        <dbReference type="ARBA" id="ARBA00022723"/>
    </source>
</evidence>
<evidence type="ECO:0000256" key="4">
    <source>
        <dbReference type="ARBA" id="ARBA00023014"/>
    </source>
</evidence>
<reference evidence="7" key="1">
    <citation type="journal article" date="2019" name="Int. J. Syst. Evol. Microbiol.">
        <title>The Global Catalogue of Microorganisms (GCM) 10K type strain sequencing project: providing services to taxonomists for standard genome sequencing and annotation.</title>
        <authorList>
            <consortium name="The Broad Institute Genomics Platform"/>
            <consortium name="The Broad Institute Genome Sequencing Center for Infectious Disease"/>
            <person name="Wu L."/>
            <person name="Ma J."/>
        </authorList>
    </citation>
    <scope>NUCLEOTIDE SEQUENCE [LARGE SCALE GENOMIC DNA]</scope>
    <source>
        <strain evidence="7">JCM 18285</strain>
    </source>
</reference>
<evidence type="ECO:0000256" key="3">
    <source>
        <dbReference type="ARBA" id="ARBA00023004"/>
    </source>
</evidence>
<comment type="caution">
    <text evidence="6">The sequence shown here is derived from an EMBL/GenBank/DDBJ whole genome shotgun (WGS) entry which is preliminary data.</text>
</comment>
<protein>
    <recommendedName>
        <fullName evidence="5">Iron-binding zinc finger CDGSH type domain-containing protein</fullName>
    </recommendedName>
</protein>
<evidence type="ECO:0000256" key="1">
    <source>
        <dbReference type="ARBA" id="ARBA00022714"/>
    </source>
</evidence>
<dbReference type="Pfam" id="PF09360">
    <property type="entry name" value="zf-CDGSH"/>
    <property type="match status" value="1"/>
</dbReference>
<sequence length="139" mass="15414">MGKIKEYSNGEITVVWEAEKCIHSGICAKGLPAVFRPRLRPWIKMDTAKTEAIINQVKQCPSGALRYYMNAEDDKTSEILETKVEVLENGPLLVYGTLKVVAKDGSSEIKNKTTAFCRCGKSNNKPYCDGAHIKAEFKG</sequence>